<sequence>MMTFYAAAGSYQIRSEDGKNMPYIMRLGKLQPVSIPEFSLWSMLLWDVLTYEELHKKFYDKMEETEIEPSSFDKSLEMLVKRKLIIKGVGYTGADALYNMLSDTYVIPLRGVQGARKLMNVAKLLKQKKVNFFEAVYLLQPEKSSVAERRIMKLVLQTPLSVPELVRCFENNVHDVSSADKVISAIYTEESDNQARLNNASSLSDYRHDVLEATANLYLTRQVILEHA</sequence>
<accession>A0A923MG23</accession>
<organism evidence="1 2">
    <name type="scientific">Dysosmobacter segnis</name>
    <dbReference type="NCBI Taxonomy" id="2763042"/>
    <lineage>
        <taxon>Bacteria</taxon>
        <taxon>Bacillati</taxon>
        <taxon>Bacillota</taxon>
        <taxon>Clostridia</taxon>
        <taxon>Eubacteriales</taxon>
        <taxon>Oscillospiraceae</taxon>
        <taxon>Dysosmobacter</taxon>
    </lineage>
</organism>
<dbReference type="Proteomes" id="UP000620327">
    <property type="component" value="Unassembled WGS sequence"/>
</dbReference>
<gene>
    <name evidence="1" type="ORF">H8Z83_06810</name>
</gene>
<comment type="caution">
    <text evidence="1">The sequence shown here is derived from an EMBL/GenBank/DDBJ whole genome shotgun (WGS) entry which is preliminary data.</text>
</comment>
<proteinExistence type="predicted"/>
<dbReference type="RefSeq" id="WP_187014350.1">
    <property type="nucleotide sequence ID" value="NZ_JACOQI010000005.1"/>
</dbReference>
<protein>
    <submittedName>
        <fullName evidence="1">Uncharacterized protein</fullName>
    </submittedName>
</protein>
<keyword evidence="2" id="KW-1185">Reference proteome</keyword>
<dbReference type="AlphaFoldDB" id="A0A923MG23"/>
<reference evidence="1" key="1">
    <citation type="submission" date="2020-08" db="EMBL/GenBank/DDBJ databases">
        <title>Genome public.</title>
        <authorList>
            <person name="Liu C."/>
            <person name="Sun Q."/>
        </authorList>
    </citation>
    <scope>NUCLEOTIDE SEQUENCE</scope>
    <source>
        <strain evidence="1">BX15</strain>
    </source>
</reference>
<dbReference type="EMBL" id="JACOQI010000005">
    <property type="protein sequence ID" value="MBC5770037.1"/>
    <property type="molecule type" value="Genomic_DNA"/>
</dbReference>
<name>A0A923MG23_9FIRM</name>
<evidence type="ECO:0000313" key="1">
    <source>
        <dbReference type="EMBL" id="MBC5770037.1"/>
    </source>
</evidence>
<evidence type="ECO:0000313" key="2">
    <source>
        <dbReference type="Proteomes" id="UP000620327"/>
    </source>
</evidence>